<dbReference type="EMBL" id="JAGDFM010000200">
    <property type="protein sequence ID" value="KAG7382685.1"/>
    <property type="molecule type" value="Genomic_DNA"/>
</dbReference>
<dbReference type="GO" id="GO:0016790">
    <property type="term" value="F:thiolester hydrolase activity"/>
    <property type="evidence" value="ECO:0007669"/>
    <property type="project" value="TreeGrafter"/>
</dbReference>
<dbReference type="GO" id="GO:0005764">
    <property type="term" value="C:lysosome"/>
    <property type="evidence" value="ECO:0007669"/>
    <property type="project" value="TreeGrafter"/>
</dbReference>
<dbReference type="Pfam" id="PF02089">
    <property type="entry name" value="Palm_thioest"/>
    <property type="match status" value="1"/>
</dbReference>
<dbReference type="Proteomes" id="UP000694044">
    <property type="component" value="Unassembled WGS sequence"/>
</dbReference>
<reference evidence="3" key="1">
    <citation type="submission" date="2021-02" db="EMBL/GenBank/DDBJ databases">
        <authorList>
            <person name="Palmer J.M."/>
        </authorList>
    </citation>
    <scope>NUCLEOTIDE SEQUENCE</scope>
    <source>
        <strain evidence="3">SCRP734</strain>
    </source>
</reference>
<dbReference type="AlphaFoldDB" id="A0A8T1VMW7"/>
<protein>
    <submittedName>
        <fullName evidence="3">Holo-[acyl-carrier-protein] synthase</fullName>
    </submittedName>
</protein>
<evidence type="ECO:0000256" key="2">
    <source>
        <dbReference type="SAM" id="SignalP"/>
    </source>
</evidence>
<name>A0A8T1VMW7_9STRA</name>
<dbReference type="OrthoDB" id="155976at2759"/>
<accession>A0A8T1VMW7</accession>
<evidence type="ECO:0000313" key="3">
    <source>
        <dbReference type="EMBL" id="KAG7382685.1"/>
    </source>
</evidence>
<proteinExistence type="predicted"/>
<gene>
    <name evidence="3" type="primary">PPT2_1</name>
    <name evidence="3" type="ORF">PHYPSEUDO_004655</name>
</gene>
<keyword evidence="4" id="KW-1185">Reference proteome</keyword>
<dbReference type="PANTHER" id="PTHR11247">
    <property type="entry name" value="PALMITOYL-PROTEIN THIOESTERASE/DOLICHYLDIPHOSPHATASE 1"/>
    <property type="match status" value="1"/>
</dbReference>
<dbReference type="PANTHER" id="PTHR11247:SF8">
    <property type="entry name" value="PALMITOYL-PROTEIN THIOESTERASE 1"/>
    <property type="match status" value="1"/>
</dbReference>
<feature type="signal peptide" evidence="2">
    <location>
        <begin position="1"/>
        <end position="22"/>
    </location>
</feature>
<keyword evidence="2" id="KW-0732">Signal</keyword>
<organism evidence="3 4">
    <name type="scientific">Phytophthora pseudosyringae</name>
    <dbReference type="NCBI Taxonomy" id="221518"/>
    <lineage>
        <taxon>Eukaryota</taxon>
        <taxon>Sar</taxon>
        <taxon>Stramenopiles</taxon>
        <taxon>Oomycota</taxon>
        <taxon>Peronosporomycetes</taxon>
        <taxon>Peronosporales</taxon>
        <taxon>Peronosporaceae</taxon>
        <taxon>Phytophthora</taxon>
    </lineage>
</organism>
<comment type="caution">
    <text evidence="3">The sequence shown here is derived from an EMBL/GenBank/DDBJ whole genome shotgun (WGS) entry which is preliminary data.</text>
</comment>
<sequence length="327" mass="36415">MNYPCILLGLAACAVGIESTAATDATSLPVIFFHGLSDDYTAGDNFVANLTAEGRTGGAISRAVVEEMDDHQVQRYISLAGLQNGVFSGPNDADALATAGRSSVNYIVPEAVLNLSTYTSEDAHGKVQHDIAQLMLENPDLQYEYSYFNLQRSLQFGSWSYSNFFLSVLNNVNPCLPGDDQCIYDQRRRKANFLKLESAYFFTSPEDGTITPWQSSHFGRYSEVNSVAEIETNFKDLTVVDMKDTLEYTSDTFGLRTLDERGGLFLVTADNVTHVCWSRDSAGCWFQDVYDTYIYPVLLYLDCVSGRQIDHYQGCSCSQFCHDITKN</sequence>
<evidence type="ECO:0000313" key="4">
    <source>
        <dbReference type="Proteomes" id="UP000694044"/>
    </source>
</evidence>
<evidence type="ECO:0000256" key="1">
    <source>
        <dbReference type="ARBA" id="ARBA00022801"/>
    </source>
</evidence>
<feature type="chain" id="PRO_5035773086" evidence="2">
    <location>
        <begin position="23"/>
        <end position="327"/>
    </location>
</feature>
<keyword evidence="1" id="KW-0378">Hydrolase</keyword>